<feature type="transmembrane region" description="Helical" evidence="6">
    <location>
        <begin position="38"/>
        <end position="58"/>
    </location>
</feature>
<evidence type="ECO:0000256" key="3">
    <source>
        <dbReference type="ARBA" id="ARBA00022692"/>
    </source>
</evidence>
<name>A0A4R4ZJR8_9ACTN</name>
<accession>A0A4R4ZJR8</accession>
<dbReference type="AlphaFoldDB" id="A0A4R4ZJR8"/>
<dbReference type="InterPro" id="IPR023845">
    <property type="entry name" value="DUF3817_TM"/>
</dbReference>
<evidence type="ECO:0000313" key="8">
    <source>
        <dbReference type="EMBL" id="TDD56972.1"/>
    </source>
</evidence>
<feature type="domain" description="DUF3817" evidence="7">
    <location>
        <begin position="4"/>
        <end position="57"/>
    </location>
</feature>
<keyword evidence="2" id="KW-1003">Cell membrane</keyword>
<evidence type="ECO:0000256" key="6">
    <source>
        <dbReference type="SAM" id="Phobius"/>
    </source>
</evidence>
<comment type="subcellular location">
    <subcellularLocation>
        <location evidence="1">Cell membrane</location>
        <topology evidence="1">Multi-pass membrane protein</topology>
    </subcellularLocation>
</comment>
<keyword evidence="5 6" id="KW-0472">Membrane</keyword>
<comment type="caution">
    <text evidence="8">The sequence shown here is derived from an EMBL/GenBank/DDBJ whole genome shotgun (WGS) entry which is preliminary data.</text>
</comment>
<dbReference type="Proteomes" id="UP000295302">
    <property type="component" value="Unassembled WGS sequence"/>
</dbReference>
<dbReference type="GO" id="GO:0005886">
    <property type="term" value="C:plasma membrane"/>
    <property type="evidence" value="ECO:0007669"/>
    <property type="project" value="UniProtKB-SubCell"/>
</dbReference>
<dbReference type="Pfam" id="PF12823">
    <property type="entry name" value="DUF3817"/>
    <property type="match status" value="1"/>
</dbReference>
<evidence type="ECO:0000259" key="7">
    <source>
        <dbReference type="Pfam" id="PF12823"/>
    </source>
</evidence>
<dbReference type="OrthoDB" id="3830534at2"/>
<evidence type="ECO:0000256" key="4">
    <source>
        <dbReference type="ARBA" id="ARBA00022989"/>
    </source>
</evidence>
<dbReference type="EMBL" id="SMKQ01000002">
    <property type="protein sequence ID" value="TDD56972.1"/>
    <property type="molecule type" value="Genomic_DNA"/>
</dbReference>
<reference evidence="8 9" key="1">
    <citation type="submission" date="2019-03" db="EMBL/GenBank/DDBJ databases">
        <title>Draft genome sequences of novel Actinobacteria.</title>
        <authorList>
            <person name="Sahin N."/>
            <person name="Ay H."/>
            <person name="Saygin H."/>
        </authorList>
    </citation>
    <scope>NUCLEOTIDE SEQUENCE [LARGE SCALE GENOMIC DNA]</scope>
    <source>
        <strain evidence="8 9">CH32</strain>
    </source>
</reference>
<sequence length="84" mass="8807">MERTLRAAAAVEAVSLVILLVNVFTVHNESITSLGGPLHGSAYLTVIVTTLLLTPAAGTRRRAAIPGIGGLLAVRRLRRHSPGD</sequence>
<keyword evidence="3 6" id="KW-0812">Transmembrane</keyword>
<dbReference type="RefSeq" id="WP_132608319.1">
    <property type="nucleotide sequence ID" value="NZ_SMKQ01000002.1"/>
</dbReference>
<evidence type="ECO:0000256" key="5">
    <source>
        <dbReference type="ARBA" id="ARBA00023136"/>
    </source>
</evidence>
<proteinExistence type="predicted"/>
<organism evidence="8 9">
    <name type="scientific">Nonomuraea terrae</name>
    <dbReference type="NCBI Taxonomy" id="2530383"/>
    <lineage>
        <taxon>Bacteria</taxon>
        <taxon>Bacillati</taxon>
        <taxon>Actinomycetota</taxon>
        <taxon>Actinomycetes</taxon>
        <taxon>Streptosporangiales</taxon>
        <taxon>Streptosporangiaceae</taxon>
        <taxon>Nonomuraea</taxon>
    </lineage>
</organism>
<gene>
    <name evidence="8" type="ORF">E1286_01320</name>
</gene>
<feature type="transmembrane region" description="Helical" evidence="6">
    <location>
        <begin position="7"/>
        <end position="26"/>
    </location>
</feature>
<evidence type="ECO:0000313" key="9">
    <source>
        <dbReference type="Proteomes" id="UP000295302"/>
    </source>
</evidence>
<keyword evidence="4 6" id="KW-1133">Transmembrane helix</keyword>
<keyword evidence="9" id="KW-1185">Reference proteome</keyword>
<evidence type="ECO:0000256" key="1">
    <source>
        <dbReference type="ARBA" id="ARBA00004651"/>
    </source>
</evidence>
<protein>
    <recommendedName>
        <fullName evidence="7">DUF3817 domain-containing protein</fullName>
    </recommendedName>
</protein>
<evidence type="ECO:0000256" key="2">
    <source>
        <dbReference type="ARBA" id="ARBA00022475"/>
    </source>
</evidence>